<dbReference type="Gene3D" id="3.40.50.300">
    <property type="entry name" value="P-loop containing nucleotide triphosphate hydrolases"/>
    <property type="match status" value="2"/>
</dbReference>
<keyword evidence="12" id="KW-1185">Reference proteome</keyword>
<dbReference type="GO" id="GO:0005829">
    <property type="term" value="C:cytosol"/>
    <property type="evidence" value="ECO:0007669"/>
    <property type="project" value="TreeGrafter"/>
</dbReference>
<sequence>MNKKTRFDQFNFQPFIQLAIDKLGFYEPTEVQQKLIPGIMKGESVVGQSQTGTGKTHTFLLPIINKIKADKDSVQAVITAPSRELATQIHNEIKKIIKYSDDEIRSLLVIGGTDKQRTLDRLKKQQPHIVVGTPGRINDLIRETALLVHTTQVFVIDEADMTLDMGFLMDVDQIASKMPENLQMLVFSATIPQKLKPFLKKYMENPRYEHIQPKAIANTDVTHQLIARRSKNKMDILKDALVAYQPYLAVVFTNTKAMADEVAKGLTERGLKVAKIHGGVEARERKRTMKQLENLEFQYVVATDLAARGIDIQGISHIINYELPSDLDFYIHRTGRTGRAGHSGIALTIYEASDEDALNQLEKMNIEFKHVDLKNGEWVETDDRNRRKKREPKREAADPREIGMRKKAKQKGKPNYKKKLNYKMNEIKRRERKMNKRGR</sequence>
<keyword evidence="3 5" id="KW-0347">Helicase</keyword>
<dbReference type="GeneID" id="58717031"/>
<evidence type="ECO:0000256" key="3">
    <source>
        <dbReference type="ARBA" id="ARBA00022806"/>
    </source>
</evidence>
<reference evidence="11 12" key="1">
    <citation type="submission" date="2014-05" db="EMBL/GenBank/DDBJ databases">
        <title>Novel Listeriaceae from food processing environments.</title>
        <authorList>
            <person name="den Bakker H.C."/>
        </authorList>
    </citation>
    <scope>NUCLEOTIDE SEQUENCE [LARGE SCALE GENOMIC DNA]</scope>
    <source>
        <strain evidence="11 12">FSL A5-0281</strain>
    </source>
</reference>
<evidence type="ECO:0000313" key="12">
    <source>
        <dbReference type="Proteomes" id="UP000029844"/>
    </source>
</evidence>
<dbReference type="CDD" id="cd00268">
    <property type="entry name" value="DEADc"/>
    <property type="match status" value="1"/>
</dbReference>
<organism evidence="11 12">
    <name type="scientific">Listeria booriae</name>
    <dbReference type="NCBI Taxonomy" id="1552123"/>
    <lineage>
        <taxon>Bacteria</taxon>
        <taxon>Bacillati</taxon>
        <taxon>Bacillota</taxon>
        <taxon>Bacilli</taxon>
        <taxon>Bacillales</taxon>
        <taxon>Listeriaceae</taxon>
        <taxon>Listeria</taxon>
    </lineage>
</organism>
<feature type="domain" description="Helicase ATP-binding" evidence="8">
    <location>
        <begin position="36"/>
        <end position="209"/>
    </location>
</feature>
<feature type="region of interest" description="Disordered" evidence="7">
    <location>
        <begin position="381"/>
        <end position="439"/>
    </location>
</feature>
<dbReference type="GO" id="GO:0016887">
    <property type="term" value="F:ATP hydrolysis activity"/>
    <property type="evidence" value="ECO:0007669"/>
    <property type="project" value="RHEA"/>
</dbReference>
<dbReference type="InterPro" id="IPR044742">
    <property type="entry name" value="DEAD/DEAH_RhlB"/>
</dbReference>
<feature type="short sequence motif" description="Q motif" evidence="6">
    <location>
        <begin position="5"/>
        <end position="33"/>
    </location>
</feature>
<keyword evidence="2 5" id="KW-0378">Hydrolase</keyword>
<dbReference type="PROSITE" id="PS51192">
    <property type="entry name" value="HELICASE_ATP_BIND_1"/>
    <property type="match status" value="1"/>
</dbReference>
<dbReference type="InterPro" id="IPR027417">
    <property type="entry name" value="P-loop_NTPase"/>
</dbReference>
<dbReference type="STRING" id="1552123.EP57_06510"/>
<dbReference type="PANTHER" id="PTHR47963">
    <property type="entry name" value="DEAD-BOX ATP-DEPENDENT RNA HELICASE 47, MITOCHONDRIAL"/>
    <property type="match status" value="1"/>
</dbReference>
<feature type="compositionally biased region" description="Basic and acidic residues" evidence="7">
    <location>
        <begin position="392"/>
        <end position="404"/>
    </location>
</feature>
<evidence type="ECO:0000256" key="2">
    <source>
        <dbReference type="ARBA" id="ARBA00022801"/>
    </source>
</evidence>
<comment type="caution">
    <text evidence="11">The sequence shown here is derived from an EMBL/GenBank/DDBJ whole genome shotgun (WGS) entry which is preliminary data.</text>
</comment>
<dbReference type="InterPro" id="IPR014001">
    <property type="entry name" value="Helicase_ATP-bd"/>
</dbReference>
<dbReference type="PROSITE" id="PS51195">
    <property type="entry name" value="Q_MOTIF"/>
    <property type="match status" value="1"/>
</dbReference>
<gene>
    <name evidence="5" type="primary">cshB</name>
    <name evidence="11" type="ORF">EP57_06510</name>
</gene>
<dbReference type="InterPro" id="IPR050547">
    <property type="entry name" value="DEAD_box_RNA_helicases"/>
</dbReference>
<keyword evidence="5" id="KW-0346">Stress response</keyword>
<dbReference type="EC" id="3.6.4.13" evidence="5"/>
<dbReference type="GO" id="GO:0009409">
    <property type="term" value="P:response to cold"/>
    <property type="evidence" value="ECO:0007669"/>
    <property type="project" value="InterPro"/>
</dbReference>
<dbReference type="InterPro" id="IPR030881">
    <property type="entry name" value="CshB"/>
</dbReference>
<dbReference type="GO" id="GO:0005840">
    <property type="term" value="C:ribosome"/>
    <property type="evidence" value="ECO:0007669"/>
    <property type="project" value="TreeGrafter"/>
</dbReference>
<keyword evidence="5" id="KW-0963">Cytoplasm</keyword>
<dbReference type="GO" id="GO:0005524">
    <property type="term" value="F:ATP binding"/>
    <property type="evidence" value="ECO:0007669"/>
    <property type="project" value="UniProtKB-UniRule"/>
</dbReference>
<evidence type="ECO:0000259" key="10">
    <source>
        <dbReference type="PROSITE" id="PS51195"/>
    </source>
</evidence>
<evidence type="ECO:0000313" key="11">
    <source>
        <dbReference type="EMBL" id="KGL41488.1"/>
    </source>
</evidence>
<proteinExistence type="inferred from homology"/>
<dbReference type="Proteomes" id="UP000029844">
    <property type="component" value="Unassembled WGS sequence"/>
</dbReference>
<comment type="subcellular location">
    <subcellularLocation>
        <location evidence="5">Cytoplasm</location>
    </subcellularLocation>
</comment>
<dbReference type="SMART" id="SM00487">
    <property type="entry name" value="DEXDc"/>
    <property type="match status" value="1"/>
</dbReference>
<evidence type="ECO:0000259" key="8">
    <source>
        <dbReference type="PROSITE" id="PS51192"/>
    </source>
</evidence>
<feature type="compositionally biased region" description="Basic residues" evidence="7">
    <location>
        <begin position="405"/>
        <end position="421"/>
    </location>
</feature>
<dbReference type="PROSITE" id="PS51194">
    <property type="entry name" value="HELICASE_CTER"/>
    <property type="match status" value="1"/>
</dbReference>
<evidence type="ECO:0000256" key="4">
    <source>
        <dbReference type="ARBA" id="ARBA00022840"/>
    </source>
</evidence>
<dbReference type="InterPro" id="IPR011545">
    <property type="entry name" value="DEAD/DEAH_box_helicase_dom"/>
</dbReference>
<dbReference type="GO" id="GO:0033592">
    <property type="term" value="F:RNA strand annealing activity"/>
    <property type="evidence" value="ECO:0007669"/>
    <property type="project" value="TreeGrafter"/>
</dbReference>
<dbReference type="Pfam" id="PF00271">
    <property type="entry name" value="Helicase_C"/>
    <property type="match status" value="1"/>
</dbReference>
<dbReference type="SUPFAM" id="SSF52540">
    <property type="entry name" value="P-loop containing nucleoside triphosphate hydrolases"/>
    <property type="match status" value="1"/>
</dbReference>
<keyword evidence="1 5" id="KW-0547">Nucleotide-binding</keyword>
<name>A0A099WAN7_9LIST</name>
<dbReference type="CDD" id="cd18787">
    <property type="entry name" value="SF2_C_DEAD"/>
    <property type="match status" value="1"/>
</dbReference>
<evidence type="ECO:0000256" key="6">
    <source>
        <dbReference type="PROSITE-ProRule" id="PRU00552"/>
    </source>
</evidence>
<evidence type="ECO:0000259" key="9">
    <source>
        <dbReference type="PROSITE" id="PS51194"/>
    </source>
</evidence>
<comment type="catalytic activity">
    <reaction evidence="5">
        <text>ATP + H2O = ADP + phosphate + H(+)</text>
        <dbReference type="Rhea" id="RHEA:13065"/>
        <dbReference type="ChEBI" id="CHEBI:15377"/>
        <dbReference type="ChEBI" id="CHEBI:15378"/>
        <dbReference type="ChEBI" id="CHEBI:30616"/>
        <dbReference type="ChEBI" id="CHEBI:43474"/>
        <dbReference type="ChEBI" id="CHEBI:456216"/>
        <dbReference type="EC" id="3.6.4.13"/>
    </reaction>
</comment>
<feature type="compositionally biased region" description="Basic residues" evidence="7">
    <location>
        <begin position="430"/>
        <end position="439"/>
    </location>
</feature>
<feature type="domain" description="Helicase C-terminal" evidence="9">
    <location>
        <begin position="236"/>
        <end position="379"/>
    </location>
</feature>
<keyword evidence="5" id="KW-0694">RNA-binding</keyword>
<dbReference type="InterPro" id="IPR001650">
    <property type="entry name" value="Helicase_C-like"/>
</dbReference>
<dbReference type="GO" id="GO:0003724">
    <property type="term" value="F:RNA helicase activity"/>
    <property type="evidence" value="ECO:0007669"/>
    <property type="project" value="UniProtKB-UniRule"/>
</dbReference>
<evidence type="ECO:0000256" key="1">
    <source>
        <dbReference type="ARBA" id="ARBA00022741"/>
    </source>
</evidence>
<keyword evidence="4 5" id="KW-0067">ATP-binding</keyword>
<feature type="domain" description="DEAD-box RNA helicase Q" evidence="10">
    <location>
        <begin position="5"/>
        <end position="33"/>
    </location>
</feature>
<dbReference type="EMBL" id="JNFA01000019">
    <property type="protein sequence ID" value="KGL41488.1"/>
    <property type="molecule type" value="Genomic_DNA"/>
</dbReference>
<dbReference type="RefSeq" id="WP_036085288.1">
    <property type="nucleotide sequence ID" value="NZ_CBCSHQ010000014.1"/>
</dbReference>
<dbReference type="HAMAP" id="MF_01494">
    <property type="entry name" value="DEAD_helicase_CshB"/>
    <property type="match status" value="1"/>
</dbReference>
<accession>A0A099WAN7</accession>
<evidence type="ECO:0000256" key="5">
    <source>
        <dbReference type="HAMAP-Rule" id="MF_01494"/>
    </source>
</evidence>
<dbReference type="Pfam" id="PF00270">
    <property type="entry name" value="DEAD"/>
    <property type="match status" value="1"/>
</dbReference>
<protein>
    <recommendedName>
        <fullName evidence="5">DEAD-box ATP-dependent RNA helicase CshB</fullName>
        <ecNumber evidence="5">3.6.4.13</ecNumber>
    </recommendedName>
</protein>
<evidence type="ECO:0000256" key="7">
    <source>
        <dbReference type="SAM" id="MobiDB-lite"/>
    </source>
</evidence>
<dbReference type="eggNOG" id="COG0513">
    <property type="taxonomic scope" value="Bacteria"/>
</dbReference>
<dbReference type="SMART" id="SM00490">
    <property type="entry name" value="HELICc"/>
    <property type="match status" value="1"/>
</dbReference>
<comment type="similarity">
    <text evidence="5">Belongs to the DEAD box helicase family. CshB subfamily.</text>
</comment>
<comment type="function">
    <text evidence="5">Probable DEAD-box RNA helicase. May work in conjunction with the cold shock proteins to ensure proper initiation of transcription at low and optimal temperatures.</text>
</comment>
<dbReference type="InterPro" id="IPR014014">
    <property type="entry name" value="RNA_helicase_DEAD_Q_motif"/>
</dbReference>
<dbReference type="GO" id="GO:0006401">
    <property type="term" value="P:RNA catabolic process"/>
    <property type="evidence" value="ECO:0007669"/>
    <property type="project" value="UniProtKB-UniRule"/>
</dbReference>
<dbReference type="AlphaFoldDB" id="A0A099WAN7"/>
<dbReference type="PANTHER" id="PTHR47963:SF1">
    <property type="entry name" value="DEAD-BOX ATP-DEPENDENT RNA HELICASE CSHB"/>
    <property type="match status" value="1"/>
</dbReference>